<reference evidence="10" key="1">
    <citation type="submission" date="2020-10" db="EMBL/GenBank/DDBJ databases">
        <title>Taxonomic study of unclassified bacteria belonging to the class Ktedonobacteria.</title>
        <authorList>
            <person name="Yabe S."/>
            <person name="Wang C.M."/>
            <person name="Zheng Y."/>
            <person name="Sakai Y."/>
            <person name="Cavaletti L."/>
            <person name="Monciardini P."/>
            <person name="Donadio S."/>
        </authorList>
    </citation>
    <scope>NUCLEOTIDE SEQUENCE</scope>
    <source>
        <strain evidence="10">ID150040</strain>
    </source>
</reference>
<evidence type="ECO:0000256" key="2">
    <source>
        <dbReference type="ARBA" id="ARBA00022898"/>
    </source>
</evidence>
<evidence type="ECO:0000256" key="8">
    <source>
        <dbReference type="RuleBase" id="RU362118"/>
    </source>
</evidence>
<comment type="similarity">
    <text evidence="8">Belongs to the trans-sulfuration enzymes family.</text>
</comment>
<feature type="modified residue" description="N6-(pyridoxal phosphate)lysine" evidence="7">
    <location>
        <position position="209"/>
    </location>
</feature>
<gene>
    <name evidence="10" type="ORF">KSF_050810</name>
</gene>
<dbReference type="GO" id="GO:0018826">
    <property type="term" value="F:methionine gamma-lyase activity"/>
    <property type="evidence" value="ECO:0007669"/>
    <property type="project" value="UniProtKB-EC"/>
</dbReference>
<dbReference type="RefSeq" id="WP_220205737.1">
    <property type="nucleotide sequence ID" value="NZ_BNJK01000001.1"/>
</dbReference>
<evidence type="ECO:0000256" key="6">
    <source>
        <dbReference type="ARBA" id="ARBA00052699"/>
    </source>
</evidence>
<feature type="region of interest" description="Disordered" evidence="9">
    <location>
        <begin position="1"/>
        <end position="27"/>
    </location>
</feature>
<dbReference type="PIRSF" id="PIRSF001434">
    <property type="entry name" value="CGS"/>
    <property type="match status" value="1"/>
</dbReference>
<dbReference type="FunFam" id="3.40.640.10:FF:000046">
    <property type="entry name" value="Cystathionine gamma-lyase"/>
    <property type="match status" value="1"/>
</dbReference>
<evidence type="ECO:0000256" key="5">
    <source>
        <dbReference type="ARBA" id="ARBA00048780"/>
    </source>
</evidence>
<comment type="catalytic activity">
    <reaction evidence="5">
        <text>L-homocysteine + H2O = 2-oxobutanoate + hydrogen sulfide + NH4(+) + H(+)</text>
        <dbReference type="Rhea" id="RHEA:14501"/>
        <dbReference type="ChEBI" id="CHEBI:15377"/>
        <dbReference type="ChEBI" id="CHEBI:15378"/>
        <dbReference type="ChEBI" id="CHEBI:16763"/>
        <dbReference type="ChEBI" id="CHEBI:28938"/>
        <dbReference type="ChEBI" id="CHEBI:29919"/>
        <dbReference type="ChEBI" id="CHEBI:58199"/>
        <dbReference type="EC" id="4.4.1.2"/>
    </reaction>
    <physiologicalReaction direction="left-to-right" evidence="5">
        <dbReference type="Rhea" id="RHEA:14502"/>
    </physiologicalReaction>
</comment>
<evidence type="ECO:0000256" key="9">
    <source>
        <dbReference type="SAM" id="MobiDB-lite"/>
    </source>
</evidence>
<comment type="cofactor">
    <cofactor evidence="1 8">
        <name>pyridoxal 5'-phosphate</name>
        <dbReference type="ChEBI" id="CHEBI:597326"/>
    </cofactor>
</comment>
<proteinExistence type="inferred from homology"/>
<evidence type="ECO:0000256" key="7">
    <source>
        <dbReference type="PIRSR" id="PIRSR001434-2"/>
    </source>
</evidence>
<dbReference type="InterPro" id="IPR015421">
    <property type="entry name" value="PyrdxlP-dep_Trfase_major"/>
</dbReference>
<accession>A0A8J3N427</accession>
<dbReference type="InterPro" id="IPR015422">
    <property type="entry name" value="PyrdxlP-dep_Trfase_small"/>
</dbReference>
<dbReference type="EMBL" id="BNJK01000001">
    <property type="protein sequence ID" value="GHO95033.1"/>
    <property type="molecule type" value="Genomic_DNA"/>
</dbReference>
<evidence type="ECO:0000256" key="4">
    <source>
        <dbReference type="ARBA" id="ARBA00047199"/>
    </source>
</evidence>
<dbReference type="EC" id="4.4.1.2" evidence="3"/>
<dbReference type="GO" id="GO:0047982">
    <property type="term" value="F:homocysteine desulfhydrase activity"/>
    <property type="evidence" value="ECO:0007669"/>
    <property type="project" value="UniProtKB-EC"/>
</dbReference>
<evidence type="ECO:0000256" key="1">
    <source>
        <dbReference type="ARBA" id="ARBA00001933"/>
    </source>
</evidence>
<dbReference type="GO" id="GO:0005737">
    <property type="term" value="C:cytoplasm"/>
    <property type="evidence" value="ECO:0007669"/>
    <property type="project" value="TreeGrafter"/>
</dbReference>
<dbReference type="PANTHER" id="PTHR11808">
    <property type="entry name" value="TRANS-SULFURATION ENZYME FAMILY MEMBER"/>
    <property type="match status" value="1"/>
</dbReference>
<comment type="catalytic activity">
    <reaction evidence="6">
        <text>L-methionine + H2O = methanethiol + 2-oxobutanoate + NH4(+)</text>
        <dbReference type="Rhea" id="RHEA:23800"/>
        <dbReference type="ChEBI" id="CHEBI:15377"/>
        <dbReference type="ChEBI" id="CHEBI:16007"/>
        <dbReference type="ChEBI" id="CHEBI:16763"/>
        <dbReference type="ChEBI" id="CHEBI:28938"/>
        <dbReference type="ChEBI" id="CHEBI:57844"/>
        <dbReference type="EC" id="4.4.1.11"/>
    </reaction>
    <physiologicalReaction direction="left-to-right" evidence="6">
        <dbReference type="Rhea" id="RHEA:23801"/>
    </physiologicalReaction>
</comment>
<dbReference type="InterPro" id="IPR000277">
    <property type="entry name" value="Cys/Met-Metab_PyrdxlP-dep_enz"/>
</dbReference>
<evidence type="ECO:0000313" key="10">
    <source>
        <dbReference type="EMBL" id="GHO95033.1"/>
    </source>
</evidence>
<organism evidence="10 11">
    <name type="scientific">Reticulibacter mediterranei</name>
    <dbReference type="NCBI Taxonomy" id="2778369"/>
    <lineage>
        <taxon>Bacteria</taxon>
        <taxon>Bacillati</taxon>
        <taxon>Chloroflexota</taxon>
        <taxon>Ktedonobacteria</taxon>
        <taxon>Ktedonobacterales</taxon>
        <taxon>Reticulibacteraceae</taxon>
        <taxon>Reticulibacter</taxon>
    </lineage>
</organism>
<dbReference type="Gene3D" id="3.90.1150.10">
    <property type="entry name" value="Aspartate Aminotransferase, domain 1"/>
    <property type="match status" value="1"/>
</dbReference>
<keyword evidence="2 7" id="KW-0663">Pyridoxal phosphate</keyword>
<dbReference type="Pfam" id="PF01053">
    <property type="entry name" value="Cys_Met_Meta_PP"/>
    <property type="match status" value="1"/>
</dbReference>
<dbReference type="InterPro" id="IPR015424">
    <property type="entry name" value="PyrdxlP-dep_Trfase"/>
</dbReference>
<protein>
    <recommendedName>
        <fullName evidence="3">homocysteine desulfhydrase</fullName>
        <ecNumber evidence="3">4.4.1.2</ecNumber>
    </recommendedName>
    <alternativeName>
        <fullName evidence="4">Homocysteine desulfhydrase</fullName>
    </alternativeName>
</protein>
<evidence type="ECO:0000256" key="3">
    <source>
        <dbReference type="ARBA" id="ARBA00047175"/>
    </source>
</evidence>
<dbReference type="Proteomes" id="UP000597444">
    <property type="component" value="Unassembled WGS sequence"/>
</dbReference>
<comment type="caution">
    <text evidence="10">The sequence shown here is derived from an EMBL/GenBank/DDBJ whole genome shotgun (WGS) entry which is preliminary data.</text>
</comment>
<dbReference type="GO" id="GO:0019346">
    <property type="term" value="P:transsulfuration"/>
    <property type="evidence" value="ECO:0007669"/>
    <property type="project" value="InterPro"/>
</dbReference>
<feature type="compositionally biased region" description="Polar residues" evidence="9">
    <location>
        <begin position="1"/>
        <end position="11"/>
    </location>
</feature>
<name>A0A8J3N427_9CHLR</name>
<keyword evidence="11" id="KW-1185">Reference proteome</keyword>
<dbReference type="SUPFAM" id="SSF53383">
    <property type="entry name" value="PLP-dependent transferases"/>
    <property type="match status" value="1"/>
</dbReference>
<sequence>MSRFASFSTRSAHAGRGPARPSVSRPLTPPIYQSTVFAYEHLEDLDTLNPDKHSHSYYRYGTPTHDALEGAMCELEGGEDAALAASGTAILTAIAFTLASAGDYLVADRHLYGGTYTFLTEELPRLGIQTQLVDACDLDEVSYALRKGAKALFVEAITNPTMRICDLPALCMLGERYDVPVIVDATFASPALIRPLEYGAAISWHSIAKYLGGHSAAVGGVATGEHTLIGAIRQKIAQLGGCQSAMDAWLTLLGLPTLPLRMAAHCRNAQAIADYLARHPAVEAVYFPGLSMHPHYEFASQLYPNGYGGMLSFTLNGEMEAVQRLVERLKLIVFAPSLGDVTTTLAYPYATSHYGLPDDVLCSLGVERGLVRLSAGIEDSADIIADLEQALS</sequence>
<evidence type="ECO:0000313" key="11">
    <source>
        <dbReference type="Proteomes" id="UP000597444"/>
    </source>
</evidence>
<dbReference type="AlphaFoldDB" id="A0A8J3N427"/>
<dbReference type="Gene3D" id="3.40.640.10">
    <property type="entry name" value="Type I PLP-dependent aspartate aminotransferase-like (Major domain)"/>
    <property type="match status" value="1"/>
</dbReference>
<dbReference type="GO" id="GO:0030170">
    <property type="term" value="F:pyridoxal phosphate binding"/>
    <property type="evidence" value="ECO:0007669"/>
    <property type="project" value="InterPro"/>
</dbReference>
<dbReference type="CDD" id="cd00614">
    <property type="entry name" value="CGS_like"/>
    <property type="match status" value="1"/>
</dbReference>